<name>A0A4Y2NK34_ARAVE</name>
<gene>
    <name evidence="1" type="ORF">AVEN_103448_1</name>
</gene>
<reference evidence="1 2" key="1">
    <citation type="journal article" date="2019" name="Sci. Rep.">
        <title>Orb-weaving spider Araneus ventricosus genome elucidates the spidroin gene catalogue.</title>
        <authorList>
            <person name="Kono N."/>
            <person name="Nakamura H."/>
            <person name="Ohtoshi R."/>
            <person name="Moran D.A.P."/>
            <person name="Shinohara A."/>
            <person name="Yoshida Y."/>
            <person name="Fujiwara M."/>
            <person name="Mori M."/>
            <person name="Tomita M."/>
            <person name="Arakawa K."/>
        </authorList>
    </citation>
    <scope>NUCLEOTIDE SEQUENCE [LARGE SCALE GENOMIC DNA]</scope>
</reference>
<sequence>MCVINNQIDIHLSYFVLMVRHVVLECFQCGRTDNMCVQNKDCFVQIENFTELQLHSPQNRSGFAANILSGCSNSVTGGTVSMGSN</sequence>
<proteinExistence type="predicted"/>
<protein>
    <submittedName>
        <fullName evidence="1">Uncharacterized protein</fullName>
    </submittedName>
</protein>
<dbReference type="Proteomes" id="UP000499080">
    <property type="component" value="Unassembled WGS sequence"/>
</dbReference>
<comment type="caution">
    <text evidence="1">The sequence shown here is derived from an EMBL/GenBank/DDBJ whole genome shotgun (WGS) entry which is preliminary data.</text>
</comment>
<evidence type="ECO:0000313" key="1">
    <source>
        <dbReference type="EMBL" id="GBN38920.1"/>
    </source>
</evidence>
<keyword evidence="2" id="KW-1185">Reference proteome</keyword>
<evidence type="ECO:0000313" key="2">
    <source>
        <dbReference type="Proteomes" id="UP000499080"/>
    </source>
</evidence>
<organism evidence="1 2">
    <name type="scientific">Araneus ventricosus</name>
    <name type="common">Orbweaver spider</name>
    <name type="synonym">Epeira ventricosa</name>
    <dbReference type="NCBI Taxonomy" id="182803"/>
    <lineage>
        <taxon>Eukaryota</taxon>
        <taxon>Metazoa</taxon>
        <taxon>Ecdysozoa</taxon>
        <taxon>Arthropoda</taxon>
        <taxon>Chelicerata</taxon>
        <taxon>Arachnida</taxon>
        <taxon>Araneae</taxon>
        <taxon>Araneomorphae</taxon>
        <taxon>Entelegynae</taxon>
        <taxon>Araneoidea</taxon>
        <taxon>Araneidae</taxon>
        <taxon>Araneus</taxon>
    </lineage>
</organism>
<accession>A0A4Y2NK34</accession>
<dbReference type="EMBL" id="BGPR01009260">
    <property type="protein sequence ID" value="GBN38920.1"/>
    <property type="molecule type" value="Genomic_DNA"/>
</dbReference>
<dbReference type="AlphaFoldDB" id="A0A4Y2NK34"/>